<dbReference type="EMBL" id="MU151214">
    <property type="protein sequence ID" value="KAF9447134.1"/>
    <property type="molecule type" value="Genomic_DNA"/>
</dbReference>
<keyword evidence="3" id="KW-1185">Reference proteome</keyword>
<comment type="caution">
    <text evidence="2">The sequence shown here is derived from an EMBL/GenBank/DDBJ whole genome shotgun (WGS) entry which is preliminary data.</text>
</comment>
<feature type="transmembrane region" description="Helical" evidence="1">
    <location>
        <begin position="20"/>
        <end position="46"/>
    </location>
</feature>
<organism evidence="2 3">
    <name type="scientific">Macrolepiota fuliginosa MF-IS2</name>
    <dbReference type="NCBI Taxonomy" id="1400762"/>
    <lineage>
        <taxon>Eukaryota</taxon>
        <taxon>Fungi</taxon>
        <taxon>Dikarya</taxon>
        <taxon>Basidiomycota</taxon>
        <taxon>Agaricomycotina</taxon>
        <taxon>Agaricomycetes</taxon>
        <taxon>Agaricomycetidae</taxon>
        <taxon>Agaricales</taxon>
        <taxon>Agaricineae</taxon>
        <taxon>Agaricaceae</taxon>
        <taxon>Macrolepiota</taxon>
    </lineage>
</organism>
<name>A0A9P5XBB8_9AGAR</name>
<protein>
    <submittedName>
        <fullName evidence="2">Uncharacterized protein</fullName>
    </submittedName>
</protein>
<accession>A0A9P5XBB8</accession>
<evidence type="ECO:0000313" key="3">
    <source>
        <dbReference type="Proteomes" id="UP000807342"/>
    </source>
</evidence>
<reference evidence="2" key="1">
    <citation type="submission" date="2020-11" db="EMBL/GenBank/DDBJ databases">
        <authorList>
            <consortium name="DOE Joint Genome Institute"/>
            <person name="Ahrendt S."/>
            <person name="Riley R."/>
            <person name="Andreopoulos W."/>
            <person name="Labutti K."/>
            <person name="Pangilinan J."/>
            <person name="Ruiz-Duenas F.J."/>
            <person name="Barrasa J.M."/>
            <person name="Sanchez-Garcia M."/>
            <person name="Camarero S."/>
            <person name="Miyauchi S."/>
            <person name="Serrano A."/>
            <person name="Linde D."/>
            <person name="Babiker R."/>
            <person name="Drula E."/>
            <person name="Ayuso-Fernandez I."/>
            <person name="Pacheco R."/>
            <person name="Padilla G."/>
            <person name="Ferreira P."/>
            <person name="Barriuso J."/>
            <person name="Kellner H."/>
            <person name="Castanera R."/>
            <person name="Alfaro M."/>
            <person name="Ramirez L."/>
            <person name="Pisabarro A.G."/>
            <person name="Kuo A."/>
            <person name="Tritt A."/>
            <person name="Lipzen A."/>
            <person name="He G."/>
            <person name="Yan M."/>
            <person name="Ng V."/>
            <person name="Cullen D."/>
            <person name="Martin F."/>
            <person name="Rosso M.-N."/>
            <person name="Henrissat B."/>
            <person name="Hibbett D."/>
            <person name="Martinez A.T."/>
            <person name="Grigoriev I.V."/>
        </authorList>
    </citation>
    <scope>NUCLEOTIDE SEQUENCE</scope>
    <source>
        <strain evidence="2">MF-IS2</strain>
    </source>
</reference>
<evidence type="ECO:0000256" key="1">
    <source>
        <dbReference type="SAM" id="Phobius"/>
    </source>
</evidence>
<evidence type="ECO:0000313" key="2">
    <source>
        <dbReference type="EMBL" id="KAF9447134.1"/>
    </source>
</evidence>
<gene>
    <name evidence="2" type="ORF">P691DRAFT_802956</name>
</gene>
<feature type="transmembrane region" description="Helical" evidence="1">
    <location>
        <begin position="124"/>
        <end position="146"/>
    </location>
</feature>
<dbReference type="AlphaFoldDB" id="A0A9P5XBB8"/>
<sequence>MWISIFGLILSELSFILRVYALWGASRLVAVFLFLLVVGLTCGLVFTSPRSRAINIIINNGEASFSCIATSADGNDVVLVALAGSLIILFVDMVTMCMAIWAIRRKYHVRDRSNRLLRKIRRDTITYFCNNCLIACISVGICLTNVNRAVVPLRIASVLSSIIASTMILDLKDCGNRTFSFTQDLAAAYSMSELSTLHFVTCESQMD</sequence>
<keyword evidence="1" id="KW-1133">Transmembrane helix</keyword>
<keyword evidence="1" id="KW-0812">Transmembrane</keyword>
<feature type="non-terminal residue" evidence="2">
    <location>
        <position position="207"/>
    </location>
</feature>
<proteinExistence type="predicted"/>
<dbReference type="Proteomes" id="UP000807342">
    <property type="component" value="Unassembled WGS sequence"/>
</dbReference>
<feature type="transmembrane region" description="Helical" evidence="1">
    <location>
        <begin position="152"/>
        <end position="171"/>
    </location>
</feature>
<feature type="transmembrane region" description="Helical" evidence="1">
    <location>
        <begin position="78"/>
        <end position="103"/>
    </location>
</feature>
<keyword evidence="1" id="KW-0472">Membrane</keyword>